<evidence type="ECO:0000256" key="2">
    <source>
        <dbReference type="ARBA" id="ARBA00023136"/>
    </source>
</evidence>
<dbReference type="EMBL" id="HE601899">
    <property type="protein sequence ID" value="CCD83270.1"/>
    <property type="molecule type" value="Genomic_DNA"/>
</dbReference>
<organism evidence="5 6">
    <name type="scientific">Squirrelpox virus</name>
    <dbReference type="NCBI Taxonomy" id="240426"/>
    <lineage>
        <taxon>Viruses</taxon>
        <taxon>Varidnaviria</taxon>
        <taxon>Bamfordvirae</taxon>
        <taxon>Nucleocytoviricota</taxon>
        <taxon>Pokkesviricetes</taxon>
        <taxon>Chitovirales</taxon>
        <taxon>Poxviridae</taxon>
        <taxon>Chordopoxvirinae</taxon>
        <taxon>Sciuripoxvirus</taxon>
        <taxon>Sciuripoxvirus squirrelpox</taxon>
    </lineage>
</organism>
<evidence type="ECO:0000256" key="3">
    <source>
        <dbReference type="ARBA" id="ARBA00032040"/>
    </source>
</evidence>
<reference evidence="5 6" key="2">
    <citation type="submission" date="2013-10" db="EMBL/GenBank/DDBJ databases">
        <title>The genome of epidemic Squirrel Poxvirus reveals novel virulence genes.</title>
        <authorList>
            <person name="Darby A.C."/>
            <person name="McInnes C.J."/>
            <person name="Kjaer K.H."/>
            <person name="Wood A.R."/>
            <person name="Hughes M."/>
            <person name="Martensen P.M."/>
            <person name="Radford A.D."/>
            <person name="Hall N."/>
            <person name="Chantrey J."/>
        </authorList>
    </citation>
    <scope>NUCLEOTIDE SEQUENCE [LARGE SCALE GENOMIC DNA]</scope>
    <source>
        <strain evidence="5">Red squirrel UK</strain>
    </source>
</reference>
<keyword evidence="2" id="KW-0472">Membrane</keyword>
<evidence type="ECO:0000313" key="5">
    <source>
        <dbReference type="EMBL" id="CCD83270.1"/>
    </source>
</evidence>
<dbReference type="KEGG" id="vg:18158350"/>
<reference evidence="5 6" key="1">
    <citation type="submission" date="2011-10" db="EMBL/GenBank/DDBJ databases">
        <authorList>
            <person name="Darby A."/>
        </authorList>
    </citation>
    <scope>NUCLEOTIDE SEQUENCE [LARGE SCALE GENOMIC DNA]</scope>
    <source>
        <strain evidence="5">Red squirrel UK</strain>
    </source>
</reference>
<accession>U3UBK9</accession>
<keyword evidence="6" id="KW-1185">Reference proteome</keyword>
<evidence type="ECO:0000256" key="1">
    <source>
        <dbReference type="ARBA" id="ARBA00004170"/>
    </source>
</evidence>
<proteinExistence type="predicted"/>
<name>U3UBK9_9POXV</name>
<sequence>MNNTVISSLMHTDDAAHRANIFSVDCRKPTLYMPQYVTMAGVTDPVAPNVISFEVRDQYINAMNNIVLCLELPEIKGVGRLGYVPYVGYKMIRHVSIVSVHGTIWESCGEELFESVRSDPVALELSGYSRELNDINIGLTANDTIKEAASIYVHIKTPFDVEKTFSSLKLADAKVTVTVTFNPIVDVIVYDGTFDIDAFVRDFSYVAEMSFVGYMVRTINNKPSFIEIARKTVSQINQSTAVVTDVHAATSLSVYVKPYYGNTDNRFIAYPGYAQSESDYVSAFVERLVEDLVIVSADYPTGFPDTAQIVEVPASGVVQVQDAEVFVKIDNVPCGMQVYLHTNILVFGTRKNSFVYNLSKKFSVITGVYSSSTNRVIVMNVSHTVNITDASIPVSFWTCQKNVYHGDNRSDASRERDMFVNDPFLKGIDFKNKTDVIARLEVRFGNDVLYSESSPVSRVYNELLTGSRGAVRSLRFNFTPSTFFRPTTISSNPSRGKDKLSVRAIYGTMDPNNPIAHVPKQLVVVCNDLYQVTHETGVRATKVVAEAPAVPRSQ</sequence>
<dbReference type="GO" id="GO:0016020">
    <property type="term" value="C:membrane"/>
    <property type="evidence" value="ECO:0007669"/>
    <property type="project" value="UniProtKB-SubCell"/>
</dbReference>
<dbReference type="GeneID" id="18158350"/>
<dbReference type="RefSeq" id="YP_008658512.1">
    <property type="nucleotide sequence ID" value="NC_022563.1"/>
</dbReference>
<protein>
    <recommendedName>
        <fullName evidence="4">62 kDa protein</fullName>
    </recommendedName>
    <alternativeName>
        <fullName evidence="3">Rifampicin resistance protein</fullName>
    </alternativeName>
</protein>
<gene>
    <name evidence="5" type="primary">D13L</name>
    <name evidence="5" type="ORF">SQPV_0870</name>
</gene>
<dbReference type="OrthoDB" id="2466at10239"/>
<dbReference type="Pfam" id="PF03340">
    <property type="entry name" value="Pox_Rif"/>
    <property type="match status" value="1"/>
</dbReference>
<dbReference type="GO" id="GO:0046677">
    <property type="term" value="P:response to antibiotic"/>
    <property type="evidence" value="ECO:0007669"/>
    <property type="project" value="InterPro"/>
</dbReference>
<dbReference type="InterPro" id="IPR005008">
    <property type="entry name" value="Poxvirus_Rif-R"/>
</dbReference>
<dbReference type="Proteomes" id="UP000144311">
    <property type="component" value="Segment"/>
</dbReference>
<comment type="subcellular location">
    <subcellularLocation>
        <location evidence="1">Membrane</location>
        <topology evidence="1">Peripheral membrane protein</topology>
    </subcellularLocation>
</comment>
<evidence type="ECO:0000313" key="6">
    <source>
        <dbReference type="Proteomes" id="UP000144311"/>
    </source>
</evidence>
<evidence type="ECO:0000256" key="4">
    <source>
        <dbReference type="ARBA" id="ARBA00032479"/>
    </source>
</evidence>